<dbReference type="Proteomes" id="UP000516404">
    <property type="component" value="Plasmid p3"/>
</dbReference>
<proteinExistence type="predicted"/>
<keyword evidence="2" id="KW-0614">Plasmid</keyword>
<dbReference type="RefSeq" id="WP_193836806.1">
    <property type="nucleotide sequence ID" value="NZ_CP062962.1"/>
</dbReference>
<geneLocation type="plasmid" evidence="2 3">
    <name>p3</name>
</geneLocation>
<keyword evidence="2" id="KW-0238">DNA-binding</keyword>
<dbReference type="Pfam" id="PF12728">
    <property type="entry name" value="HTH_17"/>
    <property type="match status" value="1"/>
</dbReference>
<protein>
    <submittedName>
        <fullName evidence="2">Excisionase family DNA-binding protein</fullName>
    </submittedName>
</protein>
<feature type="domain" description="Helix-turn-helix" evidence="1">
    <location>
        <begin position="82"/>
        <end position="124"/>
    </location>
</feature>
<evidence type="ECO:0000313" key="2">
    <source>
        <dbReference type="EMBL" id="QOW64790.1"/>
    </source>
</evidence>
<evidence type="ECO:0000313" key="3">
    <source>
        <dbReference type="Proteomes" id="UP000516404"/>
    </source>
</evidence>
<name>A0A7S6WWI3_9MICC</name>
<dbReference type="NCBIfam" id="TIGR01764">
    <property type="entry name" value="excise"/>
    <property type="match status" value="1"/>
</dbReference>
<dbReference type="GO" id="GO:0003677">
    <property type="term" value="F:DNA binding"/>
    <property type="evidence" value="ECO:0007669"/>
    <property type="project" value="UniProtKB-KW"/>
</dbReference>
<dbReference type="EMBL" id="CP062962">
    <property type="protein sequence ID" value="QOW64790.1"/>
    <property type="molecule type" value="Genomic_DNA"/>
</dbReference>
<organism evidence="2 3">
    <name type="scientific">Rothia terrae</name>
    <dbReference type="NCBI Taxonomy" id="396015"/>
    <lineage>
        <taxon>Bacteria</taxon>
        <taxon>Bacillati</taxon>
        <taxon>Actinomycetota</taxon>
        <taxon>Actinomycetes</taxon>
        <taxon>Micrococcales</taxon>
        <taxon>Micrococcaceae</taxon>
        <taxon>Rothia</taxon>
    </lineage>
</organism>
<dbReference type="KEGG" id="rter:IDM49_11940"/>
<dbReference type="InterPro" id="IPR041657">
    <property type="entry name" value="HTH_17"/>
</dbReference>
<dbReference type="InterPro" id="IPR010093">
    <property type="entry name" value="SinI_DNA-bd"/>
</dbReference>
<gene>
    <name evidence="2" type="ORF">IDM49_11940</name>
</gene>
<sequence>MASQTNQRITLEPSTFNETDLDLLVSFLHQAPRTVERTPPALLDPDGKKQIIPFALYETLTTIVDALHQNKGVSIIPTNTQLTTQQAADYLQISRPTLVKILESGTIPFTTVGRHRRVLLADLIGYEDQLRRERRSYLKSQTQQATADNSYFDH</sequence>
<dbReference type="AlphaFoldDB" id="A0A7S6WWI3"/>
<keyword evidence="3" id="KW-1185">Reference proteome</keyword>
<accession>A0A7S6WWI3</accession>
<dbReference type="GeneID" id="96624944"/>
<evidence type="ECO:0000259" key="1">
    <source>
        <dbReference type="Pfam" id="PF12728"/>
    </source>
</evidence>
<reference evidence="2 3" key="1">
    <citation type="submission" date="2020-09" db="EMBL/GenBank/DDBJ databases">
        <title>Investigation of environmental microbes.</title>
        <authorList>
            <person name="Ou Y."/>
            <person name="Kang Q."/>
        </authorList>
    </citation>
    <scope>NUCLEOTIDE SEQUENCE [LARGE SCALE GENOMIC DNA]</scope>
    <source>
        <strain evidence="2 3">KJZ-14</strain>
        <plasmid evidence="2 3">p3</plasmid>
    </source>
</reference>